<proteinExistence type="inferred from homology"/>
<organism evidence="8 9">
    <name type="scientific">Limnobacter parvus</name>
    <dbReference type="NCBI Taxonomy" id="2939690"/>
    <lineage>
        <taxon>Bacteria</taxon>
        <taxon>Pseudomonadati</taxon>
        <taxon>Pseudomonadota</taxon>
        <taxon>Betaproteobacteria</taxon>
        <taxon>Burkholderiales</taxon>
        <taxon>Burkholderiaceae</taxon>
        <taxon>Limnobacter</taxon>
    </lineage>
</organism>
<evidence type="ECO:0000259" key="7">
    <source>
        <dbReference type="Pfam" id="PF13861"/>
    </source>
</evidence>
<keyword evidence="8" id="KW-0282">Flagellum</keyword>
<evidence type="ECO:0000259" key="6">
    <source>
        <dbReference type="Pfam" id="PF13860"/>
    </source>
</evidence>
<evidence type="ECO:0000256" key="2">
    <source>
        <dbReference type="ARBA" id="ARBA00016013"/>
    </source>
</evidence>
<dbReference type="EMBL" id="JANKHG010000017">
    <property type="protein sequence ID" value="MCR2746437.1"/>
    <property type="molecule type" value="Genomic_DNA"/>
</dbReference>
<feature type="domain" description="FlgD/Vpr Ig-like" evidence="6">
    <location>
        <begin position="103"/>
        <end position="179"/>
    </location>
</feature>
<evidence type="ECO:0000256" key="4">
    <source>
        <dbReference type="ARBA" id="ARBA00024746"/>
    </source>
</evidence>
<dbReference type="Pfam" id="PF03963">
    <property type="entry name" value="FlgD"/>
    <property type="match status" value="1"/>
</dbReference>
<dbReference type="RefSeq" id="WP_257511679.1">
    <property type="nucleotide sequence ID" value="NZ_JANKHG010000017.1"/>
</dbReference>
<keyword evidence="3 5" id="KW-1005">Bacterial flagellum biogenesis</keyword>
<evidence type="ECO:0000256" key="3">
    <source>
        <dbReference type="ARBA" id="ARBA00022795"/>
    </source>
</evidence>
<dbReference type="Pfam" id="PF13861">
    <property type="entry name" value="FLgD_tudor"/>
    <property type="match status" value="1"/>
</dbReference>
<keyword evidence="8" id="KW-0966">Cell projection</keyword>
<dbReference type="Pfam" id="PF13860">
    <property type="entry name" value="FlgD_ig"/>
    <property type="match status" value="1"/>
</dbReference>
<name>A0ABT1XGM7_9BURK</name>
<feature type="domain" description="FlgD Tudor-like" evidence="7">
    <location>
        <begin position="86"/>
        <end position="220"/>
    </location>
</feature>
<sequence length="223" mass="23152">MTIDVTSALGANAGTNAAKKKSDENSPEAIQERFMSLLVAQLKNQDPLAPMDNAQVTSQMAQLNTVTGINTLNATMQGVAASINANQTVQATSMLGRAVLTEGNDLKLADGKALGSMELNQSADILRVNVLDAGANVVRTIDLGAQAKGTHEFEWDGKSSDGSTLPAGNYKFEIEAKAAGKDASVTPLTLSVVQGVRNAGADGTKLLTSNGGEITFADIKQVF</sequence>
<comment type="function">
    <text evidence="4 5">Required for flagellar hook formation. May act as a scaffolding protein.</text>
</comment>
<accession>A0ABT1XGM7</accession>
<dbReference type="InterPro" id="IPR025965">
    <property type="entry name" value="FlgD/Vpr_Ig-like"/>
</dbReference>
<keyword evidence="8" id="KW-0969">Cilium</keyword>
<evidence type="ECO:0000313" key="8">
    <source>
        <dbReference type="EMBL" id="MCR2746437.1"/>
    </source>
</evidence>
<dbReference type="InterPro" id="IPR005648">
    <property type="entry name" value="FlgD"/>
</dbReference>
<dbReference type="InterPro" id="IPR025963">
    <property type="entry name" value="FLgD_Tudor"/>
</dbReference>
<evidence type="ECO:0000313" key="9">
    <source>
        <dbReference type="Proteomes" id="UP001165267"/>
    </source>
</evidence>
<dbReference type="Proteomes" id="UP001165267">
    <property type="component" value="Unassembled WGS sequence"/>
</dbReference>
<comment type="caution">
    <text evidence="8">The sequence shown here is derived from an EMBL/GenBank/DDBJ whole genome shotgun (WGS) entry which is preliminary data.</text>
</comment>
<protein>
    <recommendedName>
        <fullName evidence="2 5">Basal-body rod modification protein FlgD</fullName>
    </recommendedName>
</protein>
<keyword evidence="9" id="KW-1185">Reference proteome</keyword>
<evidence type="ECO:0000256" key="1">
    <source>
        <dbReference type="ARBA" id="ARBA00010577"/>
    </source>
</evidence>
<comment type="similarity">
    <text evidence="1 5">Belongs to the FlgD family.</text>
</comment>
<dbReference type="Gene3D" id="2.60.40.4070">
    <property type="match status" value="1"/>
</dbReference>
<evidence type="ECO:0000256" key="5">
    <source>
        <dbReference type="RuleBase" id="RU362076"/>
    </source>
</evidence>
<gene>
    <name evidence="8" type="ORF">NSP04_07235</name>
</gene>
<reference evidence="8" key="1">
    <citation type="submission" date="2022-07" db="EMBL/GenBank/DDBJ databases">
        <authorList>
            <person name="Xamxidin M."/>
        </authorList>
    </citation>
    <scope>NUCLEOTIDE SEQUENCE</scope>
    <source>
        <strain evidence="8">YS8-69</strain>
    </source>
</reference>
<dbReference type="Gene3D" id="2.30.30.910">
    <property type="match status" value="1"/>
</dbReference>